<keyword evidence="6" id="KW-1185">Reference proteome</keyword>
<name>A0A380CI20_9STAP</name>
<dbReference type="OrthoDB" id="2418729at2"/>
<gene>
    <name evidence="3" type="ORF">NCTC12413_01801</name>
    <name evidence="4" type="ORF">NCTC12413_02699</name>
    <name evidence="2" type="ORF">SAR03_25030</name>
</gene>
<dbReference type="InterPro" id="IPR001387">
    <property type="entry name" value="Cro/C1-type_HTH"/>
</dbReference>
<dbReference type="EMBL" id="UGZE01000002">
    <property type="protein sequence ID" value="SUJ61388.1"/>
    <property type="molecule type" value="Genomic_DNA"/>
</dbReference>
<dbReference type="PROSITE" id="PS50943">
    <property type="entry name" value="HTH_CROC1"/>
    <property type="match status" value="1"/>
</dbReference>
<dbReference type="AlphaFoldDB" id="A0A380CI20"/>
<accession>A0A380CI20</accession>
<evidence type="ECO:0000313" key="3">
    <source>
        <dbReference type="EMBL" id="SUJ20917.1"/>
    </source>
</evidence>
<dbReference type="EMBL" id="BKAV01000042">
    <property type="protein sequence ID" value="GEQ01466.1"/>
    <property type="molecule type" value="Genomic_DNA"/>
</dbReference>
<organism evidence="3 5">
    <name type="scientific">Staphylococcus arlettae</name>
    <dbReference type="NCBI Taxonomy" id="29378"/>
    <lineage>
        <taxon>Bacteria</taxon>
        <taxon>Bacillati</taxon>
        <taxon>Bacillota</taxon>
        <taxon>Bacilli</taxon>
        <taxon>Bacillales</taxon>
        <taxon>Staphylococcaceae</taxon>
        <taxon>Staphylococcus</taxon>
    </lineage>
</organism>
<evidence type="ECO:0000313" key="6">
    <source>
        <dbReference type="Proteomes" id="UP000321598"/>
    </source>
</evidence>
<dbReference type="CDD" id="cd00093">
    <property type="entry name" value="HTH_XRE"/>
    <property type="match status" value="1"/>
</dbReference>
<dbReference type="Proteomes" id="UP000321598">
    <property type="component" value="Unassembled WGS sequence"/>
</dbReference>
<proteinExistence type="predicted"/>
<reference evidence="2 6" key="2">
    <citation type="submission" date="2019-07" db="EMBL/GenBank/DDBJ databases">
        <title>Whole genome shotgun sequence of Staphylococcus arlettae NBRC 109765.</title>
        <authorList>
            <person name="Hosoyama A."/>
            <person name="Uohara A."/>
            <person name="Ohji S."/>
            <person name="Ichikawa N."/>
        </authorList>
    </citation>
    <scope>NUCLEOTIDE SEQUENCE [LARGE SCALE GENOMIC DNA]</scope>
    <source>
        <strain evidence="2 6">NBRC 109765</strain>
    </source>
</reference>
<reference evidence="3 5" key="1">
    <citation type="submission" date="2018-06" db="EMBL/GenBank/DDBJ databases">
        <authorList>
            <consortium name="Pathogen Informatics"/>
            <person name="Doyle S."/>
        </authorList>
    </citation>
    <scope>NUCLEOTIDE SEQUENCE [LARGE SCALE GENOMIC DNA]</scope>
    <source>
        <strain evidence="3 5">NCTC12413</strain>
    </source>
</reference>
<dbReference type="Proteomes" id="UP000254956">
    <property type="component" value="Unassembled WGS sequence"/>
</dbReference>
<dbReference type="EMBL" id="UGZE01000001">
    <property type="protein sequence ID" value="SUJ20917.1"/>
    <property type="molecule type" value="Genomic_DNA"/>
</dbReference>
<evidence type="ECO:0000313" key="5">
    <source>
        <dbReference type="Proteomes" id="UP000254956"/>
    </source>
</evidence>
<feature type="domain" description="HTH cro/C1-type" evidence="1">
    <location>
        <begin position="27"/>
        <end position="65"/>
    </location>
</feature>
<evidence type="ECO:0000313" key="4">
    <source>
        <dbReference type="EMBL" id="SUJ61388.1"/>
    </source>
</evidence>
<protein>
    <submittedName>
        <fullName evidence="3">ORF060</fullName>
    </submittedName>
</protein>
<evidence type="ECO:0000313" key="2">
    <source>
        <dbReference type="EMBL" id="GEQ01466.1"/>
    </source>
</evidence>
<dbReference type="RefSeq" id="WP_115291404.1">
    <property type="nucleotide sequence ID" value="NZ_BKAV01000042.1"/>
</dbReference>
<evidence type="ECO:0000259" key="1">
    <source>
        <dbReference type="PROSITE" id="PS50943"/>
    </source>
</evidence>
<dbReference type="Pfam" id="PF13443">
    <property type="entry name" value="HTH_26"/>
    <property type="match status" value="1"/>
</dbReference>
<sequence length="71" mass="8248">MDTNKLKSKLVYNKIDPSTLLDSLKEKGINISKSSYYKRMRGEVEFSLSEIRSIADILELTPEEIMDIFFN</sequence>